<protein>
    <recommendedName>
        <fullName evidence="4">Helix-turn-helix domain-containing protein</fullName>
    </recommendedName>
</protein>
<reference evidence="2" key="1">
    <citation type="submission" date="2023-07" db="EMBL/GenBank/DDBJ databases">
        <title>Genome content predicts the carbon catabolic preferences of heterotrophic bacteria.</title>
        <authorList>
            <person name="Gralka M."/>
        </authorList>
    </citation>
    <scope>NUCLEOTIDE SEQUENCE</scope>
    <source>
        <strain evidence="2">I2M16</strain>
    </source>
</reference>
<evidence type="ECO:0000313" key="2">
    <source>
        <dbReference type="EMBL" id="MDO6453855.1"/>
    </source>
</evidence>
<accession>A0AAW7XM15</accession>
<name>A0AAW7XM15_9GAMM</name>
<feature type="region of interest" description="Disordered" evidence="1">
    <location>
        <begin position="88"/>
        <end position="127"/>
    </location>
</feature>
<sequence length="127" mass="14482">MMKPKYIITLELFLNRLDQGMNQLEALQAYGETCLHSTVSDLANKSGYEFTRKDEPHTHQNGGKTHFRRYWLKPELADKARKHISLYEKAPTATNETGLNDHSKKLDQAKCNPNPPLVESEPSSTLI</sequence>
<evidence type="ECO:0000256" key="1">
    <source>
        <dbReference type="SAM" id="MobiDB-lite"/>
    </source>
</evidence>
<proteinExistence type="predicted"/>
<dbReference type="EMBL" id="JAUOPG010000005">
    <property type="protein sequence ID" value="MDO6453855.1"/>
    <property type="molecule type" value="Genomic_DNA"/>
</dbReference>
<dbReference type="Proteomes" id="UP001169862">
    <property type="component" value="Unassembled WGS sequence"/>
</dbReference>
<feature type="compositionally biased region" description="Basic and acidic residues" evidence="1">
    <location>
        <begin position="99"/>
        <end position="108"/>
    </location>
</feature>
<dbReference type="RefSeq" id="WP_303550182.1">
    <property type="nucleotide sequence ID" value="NZ_CAXPFL010000025.1"/>
</dbReference>
<comment type="caution">
    <text evidence="2">The sequence shown here is derived from an EMBL/GenBank/DDBJ whole genome shotgun (WGS) entry which is preliminary data.</text>
</comment>
<dbReference type="AlphaFoldDB" id="A0AAW7XM15"/>
<gene>
    <name evidence="2" type="ORF">Q4490_09780</name>
</gene>
<evidence type="ECO:0008006" key="4">
    <source>
        <dbReference type="Google" id="ProtNLM"/>
    </source>
</evidence>
<organism evidence="2 3">
    <name type="scientific">Neptunomonas phycophila</name>
    <dbReference type="NCBI Taxonomy" id="1572645"/>
    <lineage>
        <taxon>Bacteria</taxon>
        <taxon>Pseudomonadati</taxon>
        <taxon>Pseudomonadota</taxon>
        <taxon>Gammaproteobacteria</taxon>
        <taxon>Oceanospirillales</taxon>
        <taxon>Oceanospirillaceae</taxon>
        <taxon>Neptunomonas</taxon>
    </lineage>
</organism>
<evidence type="ECO:0000313" key="3">
    <source>
        <dbReference type="Proteomes" id="UP001169862"/>
    </source>
</evidence>